<feature type="compositionally biased region" description="Polar residues" evidence="1">
    <location>
        <begin position="114"/>
        <end position="130"/>
    </location>
</feature>
<dbReference type="AlphaFoldDB" id="A0A8X7QBU1"/>
<evidence type="ECO:0000313" key="3">
    <source>
        <dbReference type="Proteomes" id="UP000886595"/>
    </source>
</evidence>
<gene>
    <name evidence="2" type="ORF">Bca52824_061862</name>
</gene>
<feature type="region of interest" description="Disordered" evidence="1">
    <location>
        <begin position="38"/>
        <end position="130"/>
    </location>
</feature>
<organism evidence="2 3">
    <name type="scientific">Brassica carinata</name>
    <name type="common">Ethiopian mustard</name>
    <name type="synonym">Abyssinian cabbage</name>
    <dbReference type="NCBI Taxonomy" id="52824"/>
    <lineage>
        <taxon>Eukaryota</taxon>
        <taxon>Viridiplantae</taxon>
        <taxon>Streptophyta</taxon>
        <taxon>Embryophyta</taxon>
        <taxon>Tracheophyta</taxon>
        <taxon>Spermatophyta</taxon>
        <taxon>Magnoliopsida</taxon>
        <taxon>eudicotyledons</taxon>
        <taxon>Gunneridae</taxon>
        <taxon>Pentapetalae</taxon>
        <taxon>rosids</taxon>
        <taxon>malvids</taxon>
        <taxon>Brassicales</taxon>
        <taxon>Brassicaceae</taxon>
        <taxon>Brassiceae</taxon>
        <taxon>Brassica</taxon>
    </lineage>
</organism>
<feature type="compositionally biased region" description="Basic and acidic residues" evidence="1">
    <location>
        <begin position="49"/>
        <end position="64"/>
    </location>
</feature>
<dbReference type="EMBL" id="JAAMPC010000013">
    <property type="protein sequence ID" value="KAG2267307.1"/>
    <property type="molecule type" value="Genomic_DNA"/>
</dbReference>
<evidence type="ECO:0000313" key="2">
    <source>
        <dbReference type="EMBL" id="KAG2267307.1"/>
    </source>
</evidence>
<protein>
    <submittedName>
        <fullName evidence="2">Uncharacterized protein</fullName>
    </submittedName>
</protein>
<accession>A0A8X7QBU1</accession>
<feature type="compositionally biased region" description="Basic and acidic residues" evidence="1">
    <location>
        <begin position="87"/>
        <end position="98"/>
    </location>
</feature>
<reference evidence="2 3" key="1">
    <citation type="submission" date="2020-02" db="EMBL/GenBank/DDBJ databases">
        <authorList>
            <person name="Ma Q."/>
            <person name="Huang Y."/>
            <person name="Song X."/>
            <person name="Pei D."/>
        </authorList>
    </citation>
    <scope>NUCLEOTIDE SEQUENCE [LARGE SCALE GENOMIC DNA]</scope>
    <source>
        <strain evidence="2">Sxm20200214</strain>
        <tissue evidence="2">Leaf</tissue>
    </source>
</reference>
<proteinExistence type="predicted"/>
<comment type="caution">
    <text evidence="2">The sequence shown here is derived from an EMBL/GenBank/DDBJ whole genome shotgun (WGS) entry which is preliminary data.</text>
</comment>
<sequence length="130" mass="15216">MYLLRCISEDNTRKKVKGLAFNFKFKKEMFEPNMFLADMNNEDSNNHNYNHEDNNNNNERFLRDEEFDSANTKSGSENQEGGSGNDQDNHHPNKRNDIIDTLNFRSRRWKHSSKSVPTRMTSKGNNLAVN</sequence>
<keyword evidence="3" id="KW-1185">Reference proteome</keyword>
<dbReference type="Proteomes" id="UP000886595">
    <property type="component" value="Unassembled WGS sequence"/>
</dbReference>
<evidence type="ECO:0000256" key="1">
    <source>
        <dbReference type="SAM" id="MobiDB-lite"/>
    </source>
</evidence>
<name>A0A8X7QBU1_BRACI</name>
<dbReference type="OrthoDB" id="5973733at2759"/>